<evidence type="ECO:0000313" key="5">
    <source>
        <dbReference type="EMBL" id="UTC24222.1"/>
    </source>
</evidence>
<accession>A0ABY5DKA2</accession>
<dbReference type="Gene3D" id="3.40.50.150">
    <property type="entry name" value="Vaccinia Virus protein VP39"/>
    <property type="match status" value="1"/>
</dbReference>
<protein>
    <submittedName>
        <fullName evidence="5">Bifunctional 2-polyprenyl-6-hydroxyphenol methylase/3-demethylubiquinol 3-O-methyltransferase UbiG</fullName>
        <ecNumber evidence="5">2.1.1.222</ecNumber>
        <ecNumber evidence="5">2.1.1.64</ecNumber>
    </submittedName>
</protein>
<dbReference type="RefSeq" id="WP_258568007.1">
    <property type="nucleotide sequence ID" value="NZ_CP092900.1"/>
</dbReference>
<dbReference type="EC" id="2.1.1.64" evidence="5"/>
<dbReference type="SUPFAM" id="SSF53335">
    <property type="entry name" value="S-adenosyl-L-methionine-dependent methyltransferases"/>
    <property type="match status" value="1"/>
</dbReference>
<name>A0ABY5DKA2_9GAMM</name>
<dbReference type="EMBL" id="CP092900">
    <property type="protein sequence ID" value="UTC24222.1"/>
    <property type="molecule type" value="Genomic_DNA"/>
</dbReference>
<dbReference type="InterPro" id="IPR010233">
    <property type="entry name" value="UbiG_MeTrfase"/>
</dbReference>
<dbReference type="EC" id="2.1.1.222" evidence="5"/>
<reference evidence="5 6" key="1">
    <citation type="journal article" date="2022" name="Nat. Microbiol.">
        <title>The microbiome of a bacterivorous marine choanoflagellate contains a resource-demanding obligate bacterial associate.</title>
        <authorList>
            <person name="Needham D.M."/>
            <person name="Poirier C."/>
            <person name="Bachy C."/>
            <person name="George E.E."/>
            <person name="Wilken S."/>
            <person name="Yung C.C.M."/>
            <person name="Limardo A.J."/>
            <person name="Morando M."/>
            <person name="Sudek L."/>
            <person name="Malmstrom R.R."/>
            <person name="Keeling P.J."/>
            <person name="Santoro A.E."/>
            <person name="Worden A.Z."/>
        </authorList>
    </citation>
    <scope>NUCLEOTIDE SEQUENCE [LARGE SCALE GENOMIC DNA]</scope>
    <source>
        <strain evidence="5 6">Comchoano-1</strain>
    </source>
</reference>
<dbReference type="PANTHER" id="PTHR43464">
    <property type="entry name" value="METHYLTRANSFERASE"/>
    <property type="match status" value="1"/>
</dbReference>
<dbReference type="Proteomes" id="UP001055955">
    <property type="component" value="Chromosome"/>
</dbReference>
<dbReference type="Pfam" id="PF13489">
    <property type="entry name" value="Methyltransf_23"/>
    <property type="match status" value="1"/>
</dbReference>
<dbReference type="InterPro" id="IPR029063">
    <property type="entry name" value="SAM-dependent_MTases_sf"/>
</dbReference>
<dbReference type="GO" id="GO:0061542">
    <property type="term" value="F:3-demethylubiquinol 3-O-methyltransferase activity"/>
    <property type="evidence" value="ECO:0007669"/>
    <property type="project" value="UniProtKB-EC"/>
</dbReference>
<keyword evidence="2 5" id="KW-0808">Transferase</keyword>
<evidence type="ECO:0000313" key="6">
    <source>
        <dbReference type="Proteomes" id="UP001055955"/>
    </source>
</evidence>
<keyword evidence="6" id="KW-1185">Reference proteome</keyword>
<sequence>MNTHNPFTDQPETWWDPGGPFWTLHAINPIRLKFINQHVSKNQIGLDIGCGGGILTEPLSKSHKMTGIDIDHSLINLAKNRPNTGHIQYINGDPRTQINTHESFDFIVCLEVLEHVEDPESMVTHISNLVKPGGLIIYSTLNRNPISFLGSIIAAEYILNILPKNTHQYDKFIKPSELTAWNLDNQCQLIDITGIHFNPITRQFFTLNNTLINYIACFKKEAP</sequence>
<dbReference type="CDD" id="cd02440">
    <property type="entry name" value="AdoMet_MTases"/>
    <property type="match status" value="1"/>
</dbReference>
<proteinExistence type="predicted"/>
<keyword evidence="4" id="KW-0949">S-adenosyl-L-methionine</keyword>
<gene>
    <name evidence="5" type="primary">ubiG</name>
    <name evidence="5" type="ORF">MMH89_03165</name>
</gene>
<dbReference type="GO" id="GO:0032259">
    <property type="term" value="P:methylation"/>
    <property type="evidence" value="ECO:0007669"/>
    <property type="project" value="UniProtKB-KW"/>
</dbReference>
<evidence type="ECO:0000256" key="3">
    <source>
        <dbReference type="ARBA" id="ARBA00022688"/>
    </source>
</evidence>
<dbReference type="GO" id="GO:0102208">
    <property type="term" value="F:2-polyprenyl-6-hydroxyphenol methylase activity"/>
    <property type="evidence" value="ECO:0007669"/>
    <property type="project" value="UniProtKB-EC"/>
</dbReference>
<keyword evidence="3" id="KW-0831">Ubiquinone biosynthesis</keyword>
<evidence type="ECO:0000256" key="4">
    <source>
        <dbReference type="ARBA" id="ARBA00022691"/>
    </source>
</evidence>
<dbReference type="NCBIfam" id="TIGR01983">
    <property type="entry name" value="UbiG"/>
    <property type="match status" value="1"/>
</dbReference>
<dbReference type="PANTHER" id="PTHR43464:SF19">
    <property type="entry name" value="UBIQUINONE BIOSYNTHESIS O-METHYLTRANSFERASE, MITOCHONDRIAL"/>
    <property type="match status" value="1"/>
</dbReference>
<evidence type="ECO:0000256" key="1">
    <source>
        <dbReference type="ARBA" id="ARBA00022603"/>
    </source>
</evidence>
<keyword evidence="1 5" id="KW-0489">Methyltransferase</keyword>
<organism evidence="5 6">
    <name type="scientific">Candidatus Comchoanobacter bicostacola</name>
    <dbReference type="NCBI Taxonomy" id="2919598"/>
    <lineage>
        <taxon>Bacteria</taxon>
        <taxon>Pseudomonadati</taxon>
        <taxon>Pseudomonadota</taxon>
        <taxon>Gammaproteobacteria</taxon>
        <taxon>Candidatus Comchoanobacterales</taxon>
        <taxon>Candidatus Comchoanobacteraceae</taxon>
        <taxon>Candidatus Comchoanobacter</taxon>
    </lineage>
</organism>
<evidence type="ECO:0000256" key="2">
    <source>
        <dbReference type="ARBA" id="ARBA00022679"/>
    </source>
</evidence>